<protein>
    <submittedName>
        <fullName evidence="1">Uncharacterized protein</fullName>
    </submittedName>
</protein>
<accession>K5W962</accession>
<dbReference type="RefSeq" id="XP_007395838.1">
    <property type="nucleotide sequence ID" value="XM_007395776.1"/>
</dbReference>
<reference evidence="1 2" key="1">
    <citation type="journal article" date="2012" name="BMC Genomics">
        <title>Comparative genomics of the white-rot fungi, Phanerochaete carnosa and P. chrysosporium, to elucidate the genetic basis of the distinct wood types they colonize.</title>
        <authorList>
            <person name="Suzuki H."/>
            <person name="MacDonald J."/>
            <person name="Syed K."/>
            <person name="Salamov A."/>
            <person name="Hori C."/>
            <person name="Aerts A."/>
            <person name="Henrissat B."/>
            <person name="Wiebenga A."/>
            <person name="vanKuyk P.A."/>
            <person name="Barry K."/>
            <person name="Lindquist E."/>
            <person name="LaButti K."/>
            <person name="Lapidus A."/>
            <person name="Lucas S."/>
            <person name="Coutinho P."/>
            <person name="Gong Y."/>
            <person name="Samejima M."/>
            <person name="Mahadevan R."/>
            <person name="Abou-Zaid M."/>
            <person name="de Vries R.P."/>
            <person name="Igarashi K."/>
            <person name="Yadav J.S."/>
            <person name="Grigoriev I.V."/>
            <person name="Master E.R."/>
        </authorList>
    </citation>
    <scope>NUCLEOTIDE SEQUENCE [LARGE SCALE GENOMIC DNA]</scope>
    <source>
        <strain evidence="1 2">HHB-10118-sp</strain>
    </source>
</reference>
<dbReference type="AlphaFoldDB" id="K5W962"/>
<proteinExistence type="predicted"/>
<dbReference type="EMBL" id="JH930472">
    <property type="protein sequence ID" value="EKM55514.1"/>
    <property type="molecule type" value="Genomic_DNA"/>
</dbReference>
<dbReference type="HOGENOM" id="CLU_2904927_0_0_1"/>
<gene>
    <name evidence="1" type="ORF">PHACADRAFT_256193</name>
</gene>
<evidence type="ECO:0000313" key="1">
    <source>
        <dbReference type="EMBL" id="EKM55514.1"/>
    </source>
</evidence>
<dbReference type="KEGG" id="pco:PHACADRAFT_256193"/>
<evidence type="ECO:0000313" key="2">
    <source>
        <dbReference type="Proteomes" id="UP000008370"/>
    </source>
</evidence>
<sequence>MSAEKFRPILLKQLRETWKSRGDADTNWLLVKVLQVLQAVRYVLSLVRIWCASDLVCRSCRH</sequence>
<dbReference type="Proteomes" id="UP000008370">
    <property type="component" value="Unassembled WGS sequence"/>
</dbReference>
<dbReference type="GeneID" id="18916513"/>
<keyword evidence="2" id="KW-1185">Reference proteome</keyword>
<dbReference type="InParanoid" id="K5W962"/>
<name>K5W962_PHACS</name>
<organism evidence="1 2">
    <name type="scientific">Phanerochaete carnosa (strain HHB-10118-sp)</name>
    <name type="common">White-rot fungus</name>
    <name type="synonym">Peniophora carnosa</name>
    <dbReference type="NCBI Taxonomy" id="650164"/>
    <lineage>
        <taxon>Eukaryota</taxon>
        <taxon>Fungi</taxon>
        <taxon>Dikarya</taxon>
        <taxon>Basidiomycota</taxon>
        <taxon>Agaricomycotina</taxon>
        <taxon>Agaricomycetes</taxon>
        <taxon>Polyporales</taxon>
        <taxon>Phanerochaetaceae</taxon>
        <taxon>Phanerochaete</taxon>
    </lineage>
</organism>